<dbReference type="EMBL" id="UIDG01000025">
    <property type="protein sequence ID" value="SUS04186.1"/>
    <property type="molecule type" value="Genomic_DNA"/>
</dbReference>
<feature type="domain" description="Death" evidence="2">
    <location>
        <begin position="269"/>
        <end position="313"/>
    </location>
</feature>
<dbReference type="InterPro" id="IPR021296">
    <property type="entry name" value="DUF2868"/>
</dbReference>
<proteinExistence type="predicted"/>
<sequence length="313" mass="32522">MSFAWETTILSAEDYIALTRALAAAPGWLGFAAPDAQQIAASQIPLAAAPSAAADRAWAGLLLGSLVVYGVLPRLVLVLLCLGLGRRAICRYRLDTSRPGFARLQERLVPLAQTTGIIDADQDWPAAAAAPSSLGQVAEADTANGIPGPAQVVGDGPVAILAFESERPKGGWPLLPDGVSWLDCGSIEDRADRARVCARLGAAVRPPRLLVLACSLLTAPDRGVGAFLAEFAGEAGLPLALLLSQDHHYRARTPGDEAAKASAVGQRIADWRQIAGAAGVPAANIAAIDLDQPGAATRQRLQAWLGRSGEATR</sequence>
<evidence type="ECO:0000256" key="1">
    <source>
        <dbReference type="SAM" id="Phobius"/>
    </source>
</evidence>
<organism evidence="3">
    <name type="scientific">metagenome</name>
    <dbReference type="NCBI Taxonomy" id="256318"/>
    <lineage>
        <taxon>unclassified sequences</taxon>
        <taxon>metagenomes</taxon>
    </lineage>
</organism>
<keyword evidence="1" id="KW-1133">Transmembrane helix</keyword>
<dbReference type="Pfam" id="PF11067">
    <property type="entry name" value="DUF2868"/>
    <property type="match status" value="1"/>
</dbReference>
<accession>A0A380T8F8</accession>
<dbReference type="AlphaFoldDB" id="A0A380T8F8"/>
<dbReference type="InterPro" id="IPR000488">
    <property type="entry name" value="Death_dom"/>
</dbReference>
<keyword evidence="1" id="KW-0472">Membrane</keyword>
<dbReference type="GO" id="GO:0007165">
    <property type="term" value="P:signal transduction"/>
    <property type="evidence" value="ECO:0007669"/>
    <property type="project" value="InterPro"/>
</dbReference>
<dbReference type="PROSITE" id="PS50017">
    <property type="entry name" value="DEATH_DOMAIN"/>
    <property type="match status" value="1"/>
</dbReference>
<keyword evidence="1" id="KW-0812">Transmembrane</keyword>
<evidence type="ECO:0000313" key="3">
    <source>
        <dbReference type="EMBL" id="SUS04186.1"/>
    </source>
</evidence>
<protein>
    <recommendedName>
        <fullName evidence="2">Death domain-containing protein</fullName>
    </recommendedName>
</protein>
<name>A0A380T8F8_9ZZZZ</name>
<gene>
    <name evidence="3" type="ORF">DF3PB_1200008</name>
</gene>
<reference evidence="3" key="1">
    <citation type="submission" date="2018-07" db="EMBL/GenBank/DDBJ databases">
        <authorList>
            <person name="Quirk P.G."/>
            <person name="Krulwich T.A."/>
        </authorList>
    </citation>
    <scope>NUCLEOTIDE SEQUENCE</scope>
</reference>
<feature type="transmembrane region" description="Helical" evidence="1">
    <location>
        <begin position="58"/>
        <end position="84"/>
    </location>
</feature>
<evidence type="ECO:0000259" key="2">
    <source>
        <dbReference type="PROSITE" id="PS50017"/>
    </source>
</evidence>